<evidence type="ECO:0000313" key="2">
    <source>
        <dbReference type="EMBL" id="TMQ66967.1"/>
    </source>
</evidence>
<proteinExistence type="predicted"/>
<dbReference type="Proteomes" id="UP000317691">
    <property type="component" value="Unassembled WGS sequence"/>
</dbReference>
<dbReference type="AlphaFoldDB" id="A0A538TTL2"/>
<reference evidence="2 3" key="1">
    <citation type="journal article" date="2019" name="Nat. Microbiol.">
        <title>Mediterranean grassland soil C-N compound turnover is dependent on rainfall and depth, and is mediated by genomically divergent microorganisms.</title>
        <authorList>
            <person name="Diamond S."/>
            <person name="Andeer P.F."/>
            <person name="Li Z."/>
            <person name="Crits-Christoph A."/>
            <person name="Burstein D."/>
            <person name="Anantharaman K."/>
            <person name="Lane K.R."/>
            <person name="Thomas B.C."/>
            <person name="Pan C."/>
            <person name="Northen T.R."/>
            <person name="Banfield J.F."/>
        </authorList>
    </citation>
    <scope>NUCLEOTIDE SEQUENCE [LARGE SCALE GENOMIC DNA]</scope>
    <source>
        <strain evidence="2">WS_9</strain>
    </source>
</reference>
<accession>A0A538TTL2</accession>
<dbReference type="Pfam" id="PF10027">
    <property type="entry name" value="DUF2269"/>
    <property type="match status" value="1"/>
</dbReference>
<feature type="transmembrane region" description="Helical" evidence="1">
    <location>
        <begin position="134"/>
        <end position="152"/>
    </location>
</feature>
<feature type="transmembrane region" description="Helical" evidence="1">
    <location>
        <begin position="6"/>
        <end position="31"/>
    </location>
</feature>
<dbReference type="EMBL" id="VBOZ01000006">
    <property type="protein sequence ID" value="TMQ66967.1"/>
    <property type="molecule type" value="Genomic_DNA"/>
</dbReference>
<keyword evidence="1" id="KW-1133">Transmembrane helix</keyword>
<evidence type="ECO:0000313" key="3">
    <source>
        <dbReference type="Proteomes" id="UP000317691"/>
    </source>
</evidence>
<sequence length="156" mass="17104">MYLLFKLVHVASVIAFLGNITTGLFWHAHAARTRDPKLLAHTMDGIIKSDRLFTVPGVIGIIVTGFAAAIHGNFPILHTGWIFWTLVLFSISGLIFTMRVVPLQRQLRALAESGAQSGAFEYARYHALALRWEIWGAAALLTPVAGLALMVLKPSL</sequence>
<name>A0A538TTL2_UNCEI</name>
<keyword evidence="1" id="KW-0812">Transmembrane</keyword>
<feature type="transmembrane region" description="Helical" evidence="1">
    <location>
        <begin position="82"/>
        <end position="101"/>
    </location>
</feature>
<evidence type="ECO:0000256" key="1">
    <source>
        <dbReference type="SAM" id="Phobius"/>
    </source>
</evidence>
<feature type="transmembrane region" description="Helical" evidence="1">
    <location>
        <begin position="52"/>
        <end position="70"/>
    </location>
</feature>
<protein>
    <submittedName>
        <fullName evidence="2">DUF2269 family protein</fullName>
    </submittedName>
</protein>
<dbReference type="InterPro" id="IPR018729">
    <property type="entry name" value="DUF2269_transmembrane"/>
</dbReference>
<gene>
    <name evidence="2" type="ORF">E6K79_01025</name>
</gene>
<comment type="caution">
    <text evidence="2">The sequence shown here is derived from an EMBL/GenBank/DDBJ whole genome shotgun (WGS) entry which is preliminary data.</text>
</comment>
<keyword evidence="1" id="KW-0472">Membrane</keyword>
<organism evidence="2 3">
    <name type="scientific">Eiseniibacteriota bacterium</name>
    <dbReference type="NCBI Taxonomy" id="2212470"/>
    <lineage>
        <taxon>Bacteria</taxon>
        <taxon>Candidatus Eiseniibacteriota</taxon>
    </lineage>
</organism>